<dbReference type="InterPro" id="IPR000719">
    <property type="entry name" value="Prot_kinase_dom"/>
</dbReference>
<comment type="caution">
    <text evidence="2">The sequence shown here is derived from an EMBL/GenBank/DDBJ whole genome shotgun (WGS) entry which is preliminary data.</text>
</comment>
<organism evidence="2 3">
    <name type="scientific">Favolaschia claudopus</name>
    <dbReference type="NCBI Taxonomy" id="2862362"/>
    <lineage>
        <taxon>Eukaryota</taxon>
        <taxon>Fungi</taxon>
        <taxon>Dikarya</taxon>
        <taxon>Basidiomycota</taxon>
        <taxon>Agaricomycotina</taxon>
        <taxon>Agaricomycetes</taxon>
        <taxon>Agaricomycetidae</taxon>
        <taxon>Agaricales</taxon>
        <taxon>Marasmiineae</taxon>
        <taxon>Mycenaceae</taxon>
        <taxon>Favolaschia</taxon>
    </lineage>
</organism>
<evidence type="ECO:0000313" key="3">
    <source>
        <dbReference type="Proteomes" id="UP001362999"/>
    </source>
</evidence>
<evidence type="ECO:0000259" key="1">
    <source>
        <dbReference type="PROSITE" id="PS50011"/>
    </source>
</evidence>
<proteinExistence type="predicted"/>
<dbReference type="GO" id="GO:0005524">
    <property type="term" value="F:ATP binding"/>
    <property type="evidence" value="ECO:0007669"/>
    <property type="project" value="InterPro"/>
</dbReference>
<reference evidence="2 3" key="1">
    <citation type="journal article" date="2024" name="J Genomics">
        <title>Draft genome sequencing and assembly of Favolaschia claudopus CIRM-BRFM 2984 isolated from oak limbs.</title>
        <authorList>
            <person name="Navarro D."/>
            <person name="Drula E."/>
            <person name="Chaduli D."/>
            <person name="Cazenave R."/>
            <person name="Ahrendt S."/>
            <person name="Wang J."/>
            <person name="Lipzen A."/>
            <person name="Daum C."/>
            <person name="Barry K."/>
            <person name="Grigoriev I.V."/>
            <person name="Favel A."/>
            <person name="Rosso M.N."/>
            <person name="Martin F."/>
        </authorList>
    </citation>
    <scope>NUCLEOTIDE SEQUENCE [LARGE SCALE GENOMIC DNA]</scope>
    <source>
        <strain evidence="2 3">CIRM-BRFM 2984</strain>
    </source>
</reference>
<dbReference type="Gene3D" id="1.10.510.10">
    <property type="entry name" value="Transferase(Phosphotransferase) domain 1"/>
    <property type="match status" value="1"/>
</dbReference>
<protein>
    <recommendedName>
        <fullName evidence="1">Protein kinase domain-containing protein</fullName>
    </recommendedName>
</protein>
<sequence length="86" mass="10090">MHENFVAHRDCTFSNIMQDATLLYPDGFHPIQNWMDPSYKHFARHITRTVCWPRYYIIDFGLSRRYDPAQGPPMEDVICGGRQVAS</sequence>
<evidence type="ECO:0000313" key="2">
    <source>
        <dbReference type="EMBL" id="KAK7012649.1"/>
    </source>
</evidence>
<dbReference type="InterPro" id="IPR011009">
    <property type="entry name" value="Kinase-like_dom_sf"/>
</dbReference>
<dbReference type="PROSITE" id="PS50011">
    <property type="entry name" value="PROTEIN_KINASE_DOM"/>
    <property type="match status" value="1"/>
</dbReference>
<dbReference type="Proteomes" id="UP001362999">
    <property type="component" value="Unassembled WGS sequence"/>
</dbReference>
<dbReference type="AlphaFoldDB" id="A0AAW0AJE2"/>
<name>A0AAW0AJE2_9AGAR</name>
<feature type="domain" description="Protein kinase" evidence="1">
    <location>
        <begin position="1"/>
        <end position="86"/>
    </location>
</feature>
<keyword evidence="3" id="KW-1185">Reference proteome</keyword>
<dbReference type="GO" id="GO:0004672">
    <property type="term" value="F:protein kinase activity"/>
    <property type="evidence" value="ECO:0007669"/>
    <property type="project" value="InterPro"/>
</dbReference>
<dbReference type="SUPFAM" id="SSF56112">
    <property type="entry name" value="Protein kinase-like (PK-like)"/>
    <property type="match status" value="1"/>
</dbReference>
<dbReference type="EMBL" id="JAWWNJ010000064">
    <property type="protein sequence ID" value="KAK7012649.1"/>
    <property type="molecule type" value="Genomic_DNA"/>
</dbReference>
<accession>A0AAW0AJE2</accession>
<gene>
    <name evidence="2" type="ORF">R3P38DRAFT_1569205</name>
</gene>